<dbReference type="InterPro" id="IPR036186">
    <property type="entry name" value="Serpin_sf"/>
</dbReference>
<protein>
    <submittedName>
        <fullName evidence="3">Serpin_1</fullName>
    </submittedName>
</protein>
<reference evidence="3 4" key="1">
    <citation type="submission" date="2024-07" db="EMBL/GenBank/DDBJ databases">
        <authorList>
            <person name="Akdeniz Z."/>
        </authorList>
    </citation>
    <scope>NUCLEOTIDE SEQUENCE [LARGE SCALE GENOMIC DNA]</scope>
</reference>
<sequence>MPFNGFTKRSEVNMMNAKFEMDYVKTRTAQVVRLPYSNSTLSACIILPLSKSQKDFKDALSLINLQPSFCKCETALSLPRFTISSSFNLEDLLQQFGVSNIFNNIDCAHTLNKQLRMQRIIQKTFIETNENGTEAEAVTAMLSSCSPEKVVCDRPFWFVLSGTRGVVFVSSVVE</sequence>
<dbReference type="Proteomes" id="UP001642409">
    <property type="component" value="Unassembled WGS sequence"/>
</dbReference>
<comment type="similarity">
    <text evidence="1">Belongs to the serpin family.</text>
</comment>
<dbReference type="Gene3D" id="3.30.497.10">
    <property type="entry name" value="Antithrombin, subunit I, domain 2"/>
    <property type="match status" value="1"/>
</dbReference>
<dbReference type="Pfam" id="PF00079">
    <property type="entry name" value="Serpin"/>
    <property type="match status" value="1"/>
</dbReference>
<keyword evidence="4" id="KW-1185">Reference proteome</keyword>
<dbReference type="EMBL" id="CAXDID020000013">
    <property type="protein sequence ID" value="CAL5981013.1"/>
    <property type="molecule type" value="Genomic_DNA"/>
</dbReference>
<dbReference type="InterPro" id="IPR042185">
    <property type="entry name" value="Serpin_sf_2"/>
</dbReference>
<dbReference type="SUPFAM" id="SSF56574">
    <property type="entry name" value="Serpins"/>
    <property type="match status" value="1"/>
</dbReference>
<dbReference type="InterPro" id="IPR000215">
    <property type="entry name" value="Serpin_fam"/>
</dbReference>
<comment type="caution">
    <text evidence="3">The sequence shown here is derived from an EMBL/GenBank/DDBJ whole genome shotgun (WGS) entry which is preliminary data.</text>
</comment>
<organism evidence="3 4">
    <name type="scientific">Hexamita inflata</name>
    <dbReference type="NCBI Taxonomy" id="28002"/>
    <lineage>
        <taxon>Eukaryota</taxon>
        <taxon>Metamonada</taxon>
        <taxon>Diplomonadida</taxon>
        <taxon>Hexamitidae</taxon>
        <taxon>Hexamitinae</taxon>
        <taxon>Hexamita</taxon>
    </lineage>
</organism>
<dbReference type="InterPro" id="IPR023796">
    <property type="entry name" value="Serpin_dom"/>
</dbReference>
<dbReference type="PANTHER" id="PTHR11461:SF211">
    <property type="entry name" value="GH10112P-RELATED"/>
    <property type="match status" value="1"/>
</dbReference>
<evidence type="ECO:0000313" key="3">
    <source>
        <dbReference type="EMBL" id="CAL5981013.1"/>
    </source>
</evidence>
<evidence type="ECO:0000259" key="2">
    <source>
        <dbReference type="Pfam" id="PF00079"/>
    </source>
</evidence>
<dbReference type="Gene3D" id="2.30.39.10">
    <property type="entry name" value="Alpha-1-antitrypsin, domain 1"/>
    <property type="match status" value="1"/>
</dbReference>
<dbReference type="InterPro" id="IPR042178">
    <property type="entry name" value="Serpin_sf_1"/>
</dbReference>
<proteinExistence type="inferred from homology"/>
<gene>
    <name evidence="3" type="ORF">HINF_LOCUS6443</name>
</gene>
<name>A0ABP1GWN9_9EUKA</name>
<feature type="domain" description="Serpin" evidence="2">
    <location>
        <begin position="8"/>
        <end position="173"/>
    </location>
</feature>
<dbReference type="PANTHER" id="PTHR11461">
    <property type="entry name" value="SERINE PROTEASE INHIBITOR, SERPIN"/>
    <property type="match status" value="1"/>
</dbReference>
<evidence type="ECO:0000313" key="4">
    <source>
        <dbReference type="Proteomes" id="UP001642409"/>
    </source>
</evidence>
<evidence type="ECO:0000256" key="1">
    <source>
        <dbReference type="ARBA" id="ARBA00009500"/>
    </source>
</evidence>
<accession>A0ABP1GWN9</accession>